<comment type="similarity">
    <text evidence="1">Belongs to the glycosyl hydrolase 2 family.</text>
</comment>
<dbReference type="SUPFAM" id="SSF49785">
    <property type="entry name" value="Galactose-binding domain-like"/>
    <property type="match status" value="2"/>
</dbReference>
<dbReference type="Pfam" id="PF02836">
    <property type="entry name" value="Glyco_hydro_2_C"/>
    <property type="match status" value="1"/>
</dbReference>
<dbReference type="InterPro" id="IPR017853">
    <property type="entry name" value="GH"/>
</dbReference>
<organism evidence="9 10">
    <name type="scientific">Capsulimonas corticalis</name>
    <dbReference type="NCBI Taxonomy" id="2219043"/>
    <lineage>
        <taxon>Bacteria</taxon>
        <taxon>Bacillati</taxon>
        <taxon>Armatimonadota</taxon>
        <taxon>Armatimonadia</taxon>
        <taxon>Capsulimonadales</taxon>
        <taxon>Capsulimonadaceae</taxon>
        <taxon>Capsulimonas</taxon>
    </lineage>
</organism>
<protein>
    <submittedName>
        <fullName evidence="9">Beta-galactosidase</fullName>
    </submittedName>
</protein>
<dbReference type="Pfam" id="PF18565">
    <property type="entry name" value="Glyco_hydro2_C5"/>
    <property type="match status" value="1"/>
</dbReference>
<evidence type="ECO:0000259" key="5">
    <source>
        <dbReference type="Pfam" id="PF02836"/>
    </source>
</evidence>
<evidence type="ECO:0000256" key="3">
    <source>
        <dbReference type="ARBA" id="ARBA00023295"/>
    </source>
</evidence>
<dbReference type="Gene3D" id="2.60.40.10">
    <property type="entry name" value="Immunoglobulins"/>
    <property type="match status" value="3"/>
</dbReference>
<feature type="domain" description="Glycoside hydrolase family 2 immunoglobulin-like beta-sandwich" evidence="4">
    <location>
        <begin position="358"/>
        <end position="445"/>
    </location>
</feature>
<dbReference type="SUPFAM" id="SSF51445">
    <property type="entry name" value="(Trans)glycosidases"/>
    <property type="match status" value="1"/>
</dbReference>
<dbReference type="PANTHER" id="PTHR42732:SF1">
    <property type="entry name" value="BETA-MANNOSIDASE"/>
    <property type="match status" value="1"/>
</dbReference>
<evidence type="ECO:0000256" key="2">
    <source>
        <dbReference type="ARBA" id="ARBA00022801"/>
    </source>
</evidence>
<dbReference type="InterPro" id="IPR054593">
    <property type="entry name" value="Beta-mannosidase-like_N2"/>
</dbReference>
<dbReference type="InterPro" id="IPR023232">
    <property type="entry name" value="Glyco_hydro_2_AS"/>
</dbReference>
<dbReference type="GO" id="GO:0004553">
    <property type="term" value="F:hydrolase activity, hydrolyzing O-glycosyl compounds"/>
    <property type="evidence" value="ECO:0007669"/>
    <property type="project" value="InterPro"/>
</dbReference>
<feature type="domain" description="Glycoside hydrolase family 2 catalytic" evidence="5">
    <location>
        <begin position="453"/>
        <end position="705"/>
    </location>
</feature>
<dbReference type="GO" id="GO:0005975">
    <property type="term" value="P:carbohydrate metabolic process"/>
    <property type="evidence" value="ECO:0007669"/>
    <property type="project" value="InterPro"/>
</dbReference>
<dbReference type="NCBIfam" id="NF041462">
    <property type="entry name" value="GalA"/>
    <property type="match status" value="1"/>
</dbReference>
<evidence type="ECO:0000256" key="1">
    <source>
        <dbReference type="ARBA" id="ARBA00007401"/>
    </source>
</evidence>
<dbReference type="Gene3D" id="3.20.20.80">
    <property type="entry name" value="Glycosidases"/>
    <property type="match status" value="1"/>
</dbReference>
<dbReference type="SUPFAM" id="SSF49373">
    <property type="entry name" value="Invasin/intimin cell-adhesion fragments"/>
    <property type="match status" value="1"/>
</dbReference>
<dbReference type="InterPro" id="IPR008964">
    <property type="entry name" value="Invasin/intimin_cell_adhesion"/>
</dbReference>
<dbReference type="PROSITE" id="PS00608">
    <property type="entry name" value="GLYCOSYL_HYDROL_F2_2"/>
    <property type="match status" value="1"/>
</dbReference>
<dbReference type="InterPro" id="IPR006101">
    <property type="entry name" value="Glyco_hydro_2"/>
</dbReference>
<dbReference type="Pfam" id="PF22666">
    <property type="entry name" value="Glyco_hydro_2_N2"/>
    <property type="match status" value="1"/>
</dbReference>
<dbReference type="InterPro" id="IPR006102">
    <property type="entry name" value="Ig-like_GH2"/>
</dbReference>
<dbReference type="InterPro" id="IPR006103">
    <property type="entry name" value="Glyco_hydro_2_cat"/>
</dbReference>
<dbReference type="InterPro" id="IPR051913">
    <property type="entry name" value="GH2_Domain-Containing"/>
</dbReference>
<dbReference type="PRINTS" id="PR00132">
    <property type="entry name" value="GLHYDRLASE2"/>
</dbReference>
<evidence type="ECO:0000259" key="8">
    <source>
        <dbReference type="Pfam" id="PF22666"/>
    </source>
</evidence>
<keyword evidence="10" id="KW-1185">Reference proteome</keyword>
<dbReference type="InterPro" id="IPR013783">
    <property type="entry name" value="Ig-like_fold"/>
</dbReference>
<feature type="domain" description="Glycoside hydrolase family 2" evidence="7">
    <location>
        <begin position="827"/>
        <end position="926"/>
    </location>
</feature>
<dbReference type="RefSeq" id="WP_119321772.1">
    <property type="nucleotide sequence ID" value="NZ_AP025739.1"/>
</dbReference>
<dbReference type="InterPro" id="IPR036156">
    <property type="entry name" value="Beta-gal/glucu_dom_sf"/>
</dbReference>
<feature type="domain" description="DUF4982" evidence="6">
    <location>
        <begin position="756"/>
        <end position="814"/>
    </location>
</feature>
<feature type="domain" description="Beta-mannosidase-like galactose-binding" evidence="8">
    <location>
        <begin position="241"/>
        <end position="310"/>
    </location>
</feature>
<dbReference type="EMBL" id="AP025739">
    <property type="protein sequence ID" value="BDI34237.1"/>
    <property type="molecule type" value="Genomic_DNA"/>
</dbReference>
<dbReference type="InterPro" id="IPR048230">
    <property type="entry name" value="GalA-like"/>
</dbReference>
<dbReference type="KEGG" id="ccot:CCAX7_62880"/>
<evidence type="ECO:0000259" key="7">
    <source>
        <dbReference type="Pfam" id="PF18565"/>
    </source>
</evidence>
<dbReference type="InterPro" id="IPR040605">
    <property type="entry name" value="Glyco_hydro2_dom5"/>
</dbReference>
<keyword evidence="2" id="KW-0378">Hydrolase</keyword>
<sequence length="934" mass="102364">MLSTRLRADRRFSRSMLFSIAFAGAHMLALPAHAQHNGDRQRLRIDADWRFKLIPMAILEKQTSLTDWSWTPASPGETGDAALPDESNHAWRPATLGQDVFDQKPGYAWYRAKLPALAGTLRSLHFRGVDDKAIVYLNGKRMMSHEGWDQPFDVPLDSAWNPAGENNLLVLVQNTGGQGFIWKDVFLGLYRAPQAIGDPSQPGYDDSAWRPVHLPHDYVLEGQVTPTADNGHANLVPVKSWYRKTFTLPVADKGKSVWIDFDGVYRDAKVYLNGQLVGEHPCGYTSFRYDISQAAHYGGKNVLAVLVDPTQFEGWWYEGGGIYRHVWLNVANRLHVAPWGTFVTATLPEPIPGREPAPATVTMRTTLSSASPAVRATLVSTILDEAGRVVAKSTDPIRARSVTQRLTITRPRLWSPDTPTLYTAHSAVVLGDKAVDTVDTSFGVRTIRFDANHGFFLNGRPLKIKGTCNHQDFAGVGNAVPDRLEYWRVKKLKAMGGNAWRMSHNSPNPELLDACDKLGMLVMDENRHLGDVETTKATSGTTASDFTNLDSMILRDRNHPSVILWSLCNEEWVQGSADGARLFSALKRETQRLDTTRPIMCGMNGGFGAGISNVEDIQGFNYNTEEYDKFHAAYPKQPCIASESASTNTTRGVYSVEREKGYASAYDKNVGISIATAEDAWRPIAEREYMAGAFVWTGFDYKGEPQPFGWPAINSNFGIMDLCGFPKDNYYYYQSVWGNRPMAHLLPHWTWPGKEGQPIDVWAFSTGARVELFLNGKSLGVKDTPFVGHVSWSVPYTPGTLTAKAYDKAGKLIAADTEVTAGAPAALRLSADDTTVLADGEDVLPVAVTVVDAHGHFTPTASNPVTFSVAGPGRIVGVGNGDPSDHSPDKATQRRAFNGHCLVDVSARGPGKIVVTASAPGLTPATFVVRAAAQ</sequence>
<dbReference type="Pfam" id="PF16355">
    <property type="entry name" value="DUF4982"/>
    <property type="match status" value="1"/>
</dbReference>
<dbReference type="InterPro" id="IPR032311">
    <property type="entry name" value="DUF4982"/>
</dbReference>
<name>A0A402CWR3_9BACT</name>
<reference evidence="9 10" key="1">
    <citation type="journal article" date="2019" name="Int. J. Syst. Evol. Microbiol.">
        <title>Capsulimonas corticalis gen. nov., sp. nov., an aerobic capsulated bacterium, of a novel bacterial order, Capsulimonadales ord. nov., of the class Armatimonadia of the phylum Armatimonadetes.</title>
        <authorList>
            <person name="Li J."/>
            <person name="Kudo C."/>
            <person name="Tonouchi A."/>
        </authorList>
    </citation>
    <scope>NUCLEOTIDE SEQUENCE [LARGE SCALE GENOMIC DNA]</scope>
    <source>
        <strain evidence="9 10">AX-7</strain>
    </source>
</reference>
<dbReference type="AlphaFoldDB" id="A0A402CWR3"/>
<dbReference type="SUPFAM" id="SSF49303">
    <property type="entry name" value="beta-Galactosidase/glucuronidase domain"/>
    <property type="match status" value="1"/>
</dbReference>
<evidence type="ECO:0000313" key="9">
    <source>
        <dbReference type="EMBL" id="BDI34237.1"/>
    </source>
</evidence>
<evidence type="ECO:0000259" key="4">
    <source>
        <dbReference type="Pfam" id="PF00703"/>
    </source>
</evidence>
<dbReference type="Pfam" id="PF00703">
    <property type="entry name" value="Glyco_hydro_2"/>
    <property type="match status" value="1"/>
</dbReference>
<evidence type="ECO:0000313" key="10">
    <source>
        <dbReference type="Proteomes" id="UP000287394"/>
    </source>
</evidence>
<dbReference type="Proteomes" id="UP000287394">
    <property type="component" value="Chromosome"/>
</dbReference>
<gene>
    <name evidence="9" type="primary">bga_4</name>
    <name evidence="9" type="ORF">CCAX7_62880</name>
</gene>
<dbReference type="InterPro" id="IPR008979">
    <property type="entry name" value="Galactose-bd-like_sf"/>
</dbReference>
<accession>A0A402CWR3</accession>
<dbReference type="PANTHER" id="PTHR42732">
    <property type="entry name" value="BETA-GALACTOSIDASE"/>
    <property type="match status" value="1"/>
</dbReference>
<keyword evidence="3" id="KW-0326">Glycosidase</keyword>
<evidence type="ECO:0000259" key="6">
    <source>
        <dbReference type="Pfam" id="PF16355"/>
    </source>
</evidence>
<proteinExistence type="inferred from homology"/>
<dbReference type="OrthoDB" id="9762066at2"/>
<dbReference type="Gene3D" id="2.60.120.260">
    <property type="entry name" value="Galactose-binding domain-like"/>
    <property type="match status" value="2"/>
</dbReference>